<keyword evidence="2" id="KW-0560">Oxidoreductase</keyword>
<dbReference type="GO" id="GO:0016491">
    <property type="term" value="F:oxidoreductase activity"/>
    <property type="evidence" value="ECO:0007669"/>
    <property type="project" value="UniProtKB-KW"/>
</dbReference>
<keyword evidence="4" id="KW-1185">Reference proteome</keyword>
<dbReference type="OrthoDB" id="542013at2759"/>
<sequence>MGQSRIPPTPSDIKLDGKTIIITGGNSGLGLEAARQYLVLGASRVILACRSITRGQEALSALRADPVVNNANPGAIIEVFELDLADYQSGLRFTDKVKKEVKELDILLNNGGQVVIKYEKAPTGHERNFQVNCLTHILICLELFPLLRATAASQGSPTRITYTGSAAQISQNTLSKKPITSTETVLGHFDEEANFSSWFRYADTKLAVNAHVRRLAMLAPSEVIVNNICPGFVRTGLDKNLPIHLKFLMSLVRKSAGRTPEEGARTLIYASAVAGPKTNGKFMQNNKIDARAEFLNGPDGEKFIDELWKETLEDVIKVDPTLSWALAIGSS</sequence>
<dbReference type="SUPFAM" id="SSF51735">
    <property type="entry name" value="NAD(P)-binding Rossmann-fold domains"/>
    <property type="match status" value="1"/>
</dbReference>
<dbReference type="InParanoid" id="A0A1Y2DLD0"/>
<dbReference type="InterPro" id="IPR036291">
    <property type="entry name" value="NAD(P)-bd_dom_sf"/>
</dbReference>
<evidence type="ECO:0000313" key="4">
    <source>
        <dbReference type="Proteomes" id="UP000193689"/>
    </source>
</evidence>
<accession>A0A1Y2DLD0</accession>
<organism evidence="3 4">
    <name type="scientific">Pseudomassariella vexata</name>
    <dbReference type="NCBI Taxonomy" id="1141098"/>
    <lineage>
        <taxon>Eukaryota</taxon>
        <taxon>Fungi</taxon>
        <taxon>Dikarya</taxon>
        <taxon>Ascomycota</taxon>
        <taxon>Pezizomycotina</taxon>
        <taxon>Sordariomycetes</taxon>
        <taxon>Xylariomycetidae</taxon>
        <taxon>Amphisphaeriales</taxon>
        <taxon>Pseudomassariaceae</taxon>
        <taxon>Pseudomassariella</taxon>
    </lineage>
</organism>
<protein>
    <recommendedName>
        <fullName evidence="5">Short-chain dehydrogenase</fullName>
    </recommendedName>
</protein>
<dbReference type="PRINTS" id="PR00081">
    <property type="entry name" value="GDHRDH"/>
</dbReference>
<evidence type="ECO:0008006" key="5">
    <source>
        <dbReference type="Google" id="ProtNLM"/>
    </source>
</evidence>
<name>A0A1Y2DLD0_9PEZI</name>
<dbReference type="GeneID" id="63773895"/>
<dbReference type="Pfam" id="PF00106">
    <property type="entry name" value="adh_short"/>
    <property type="match status" value="1"/>
</dbReference>
<dbReference type="STRING" id="1141098.A0A1Y2DLD0"/>
<dbReference type="AlphaFoldDB" id="A0A1Y2DLD0"/>
<dbReference type="PANTHER" id="PTHR24320:SF152">
    <property type="entry name" value="SHORT-CHAIN DEHYDROGENASE_REDUCTASE FAMILY PROTEIN"/>
    <property type="match status" value="1"/>
</dbReference>
<dbReference type="Proteomes" id="UP000193689">
    <property type="component" value="Unassembled WGS sequence"/>
</dbReference>
<gene>
    <name evidence="3" type="ORF">BCR38DRAFT_398120</name>
</gene>
<dbReference type="InterPro" id="IPR002347">
    <property type="entry name" value="SDR_fam"/>
</dbReference>
<reference evidence="3 4" key="1">
    <citation type="submission" date="2016-07" db="EMBL/GenBank/DDBJ databases">
        <title>Pervasive Adenine N6-methylation of Active Genes in Fungi.</title>
        <authorList>
            <consortium name="DOE Joint Genome Institute"/>
            <person name="Mondo S.J."/>
            <person name="Dannebaum R.O."/>
            <person name="Kuo R.C."/>
            <person name="Labutti K."/>
            <person name="Haridas S."/>
            <person name="Kuo A."/>
            <person name="Salamov A."/>
            <person name="Ahrendt S.R."/>
            <person name="Lipzen A."/>
            <person name="Sullivan W."/>
            <person name="Andreopoulos W.B."/>
            <person name="Clum A."/>
            <person name="Lindquist E."/>
            <person name="Daum C."/>
            <person name="Ramamoorthy G.K."/>
            <person name="Gryganskyi A."/>
            <person name="Culley D."/>
            <person name="Magnuson J.K."/>
            <person name="James T.Y."/>
            <person name="O'Malley M.A."/>
            <person name="Stajich J.E."/>
            <person name="Spatafora J.W."/>
            <person name="Visel A."/>
            <person name="Grigoriev I.V."/>
        </authorList>
    </citation>
    <scope>NUCLEOTIDE SEQUENCE [LARGE SCALE GENOMIC DNA]</scope>
    <source>
        <strain evidence="3 4">CBS 129021</strain>
    </source>
</reference>
<dbReference type="RefSeq" id="XP_040712481.1">
    <property type="nucleotide sequence ID" value="XM_040857683.1"/>
</dbReference>
<evidence type="ECO:0000256" key="2">
    <source>
        <dbReference type="ARBA" id="ARBA00023002"/>
    </source>
</evidence>
<comment type="similarity">
    <text evidence="1">Belongs to the short-chain dehydrogenases/reductases (SDR) family.</text>
</comment>
<dbReference type="EMBL" id="MCFJ01000012">
    <property type="protein sequence ID" value="ORY60047.1"/>
    <property type="molecule type" value="Genomic_DNA"/>
</dbReference>
<dbReference type="Gene3D" id="3.40.50.720">
    <property type="entry name" value="NAD(P)-binding Rossmann-like Domain"/>
    <property type="match status" value="1"/>
</dbReference>
<evidence type="ECO:0000256" key="1">
    <source>
        <dbReference type="ARBA" id="ARBA00006484"/>
    </source>
</evidence>
<dbReference type="PANTHER" id="PTHR24320">
    <property type="entry name" value="RETINOL DEHYDROGENASE"/>
    <property type="match status" value="1"/>
</dbReference>
<comment type="caution">
    <text evidence="3">The sequence shown here is derived from an EMBL/GenBank/DDBJ whole genome shotgun (WGS) entry which is preliminary data.</text>
</comment>
<evidence type="ECO:0000313" key="3">
    <source>
        <dbReference type="EMBL" id="ORY60047.1"/>
    </source>
</evidence>
<proteinExistence type="inferred from homology"/>